<gene>
    <name evidence="3" type="ORF">PAXRUDRAFT_828914</name>
</gene>
<dbReference type="GO" id="GO:1905762">
    <property type="term" value="F:CCR4-NOT complex binding"/>
    <property type="evidence" value="ECO:0007669"/>
    <property type="project" value="TreeGrafter"/>
</dbReference>
<feature type="region of interest" description="Disordered" evidence="1">
    <location>
        <begin position="241"/>
        <end position="268"/>
    </location>
</feature>
<feature type="compositionally biased region" description="Low complexity" evidence="1">
    <location>
        <begin position="693"/>
        <end position="705"/>
    </location>
</feature>
<protein>
    <recommendedName>
        <fullName evidence="2">NYN domain-containing protein</fullName>
    </recommendedName>
</protein>
<feature type="region of interest" description="Disordered" evidence="1">
    <location>
        <begin position="538"/>
        <end position="599"/>
    </location>
</feature>
<dbReference type="InterPro" id="IPR021139">
    <property type="entry name" value="NYN"/>
</dbReference>
<sequence length="833" mass="88637">MSDHSKVAIFWDYENCSPPSNSYGLGYDLVNNVGRIARVFGSVTTFKAYLDISTQSPKSVVLRSELQSSGVSMIDCPHNGRKDVVDKMILVDMVAFAVDHPPPATVILITGDRDYAYAVSTLRLRKYKVILIIPSSPHIPACLESQASLIIDWSTAVLRTRTESTNSPIRQPYLGLDGDLVAKLEREVAGLLNEFNTTTHSTTSSAPSASKRRRVSASDLLEPSEFLDSIRADSFDSALERKHSHALPETSKSVGTINDSTPHGLSIPRTLSRLRCTSVSAPAPTPGRTRSATVVTQSTLNAEKQPLVCPVGSAQALAASRLSIPNITTSDVTASDLLALSSLDAHHELPLHHDDPPSSIIIGSPGQPTSDMPKSGPQPVPQAKHGLNCLASPFKMTNTLLREMPASCGNSSEELVTTAAPAPLVITNERPGSEGSFTTKTARPEDKLGIPNEAELMEALGLDDDDEGTEQFLPWPADPDVIPDEEVFSDIDTSMSNRPSHAVQEATHVAPSGQVDLRPFDTASSWEVPPVTVPISVASPPATGPGDEPISPKSAAPSCTSNSMVGSPRATVSVPSTGTRPSVPLPTATSPCNADSPHETVRQQTYAKFQPLIHLLLAARVNGLTHPTRSVVAVHLVKTDKQIYKRAGVTRFRDYALLAEEAGVIELGGIYGNAWIALHPSWFEESIIRPRSDSGSSVSSSIYDSPKTTQNPSPTSCTSSLVERAASPLSAAFTSPSPSLLESNDGSSPVDASQASIPAHFQPLINALVQMRDKGHYRILRSVVGLSLGEPVYARAGVSGFRDYVLRASEAGLVECGGIGGYAWIGLHPALGV</sequence>
<dbReference type="AlphaFoldDB" id="A0A0D0D951"/>
<dbReference type="OrthoDB" id="549353at2759"/>
<organism evidence="3 4">
    <name type="scientific">Paxillus rubicundulus Ve08.2h10</name>
    <dbReference type="NCBI Taxonomy" id="930991"/>
    <lineage>
        <taxon>Eukaryota</taxon>
        <taxon>Fungi</taxon>
        <taxon>Dikarya</taxon>
        <taxon>Basidiomycota</taxon>
        <taxon>Agaricomycotina</taxon>
        <taxon>Agaricomycetes</taxon>
        <taxon>Agaricomycetidae</taxon>
        <taxon>Boletales</taxon>
        <taxon>Paxilineae</taxon>
        <taxon>Paxillaceae</taxon>
        <taxon>Paxillus</taxon>
    </lineage>
</organism>
<dbReference type="PANTHER" id="PTHR14379">
    <property type="entry name" value="LIMKAIN B LKAP"/>
    <property type="match status" value="1"/>
</dbReference>
<dbReference type="GO" id="GO:0010468">
    <property type="term" value="P:regulation of gene expression"/>
    <property type="evidence" value="ECO:0007669"/>
    <property type="project" value="InterPro"/>
</dbReference>
<feature type="region of interest" description="Disordered" evidence="1">
    <location>
        <begin position="349"/>
        <end position="382"/>
    </location>
</feature>
<evidence type="ECO:0000313" key="3">
    <source>
        <dbReference type="EMBL" id="KIK93517.1"/>
    </source>
</evidence>
<feature type="region of interest" description="Disordered" evidence="1">
    <location>
        <begin position="691"/>
        <end position="720"/>
    </location>
</feature>
<feature type="compositionally biased region" description="Polar residues" evidence="1">
    <location>
        <begin position="706"/>
        <end position="720"/>
    </location>
</feature>
<dbReference type="Proteomes" id="UP000054538">
    <property type="component" value="Unassembled WGS sequence"/>
</dbReference>
<reference evidence="4" key="2">
    <citation type="submission" date="2015-01" db="EMBL/GenBank/DDBJ databases">
        <title>Evolutionary Origins and Diversification of the Mycorrhizal Mutualists.</title>
        <authorList>
            <consortium name="DOE Joint Genome Institute"/>
            <consortium name="Mycorrhizal Genomics Consortium"/>
            <person name="Kohler A."/>
            <person name="Kuo A."/>
            <person name="Nagy L.G."/>
            <person name="Floudas D."/>
            <person name="Copeland A."/>
            <person name="Barry K.W."/>
            <person name="Cichocki N."/>
            <person name="Veneault-Fourrey C."/>
            <person name="LaButti K."/>
            <person name="Lindquist E.A."/>
            <person name="Lipzen A."/>
            <person name="Lundell T."/>
            <person name="Morin E."/>
            <person name="Murat C."/>
            <person name="Riley R."/>
            <person name="Ohm R."/>
            <person name="Sun H."/>
            <person name="Tunlid A."/>
            <person name="Henrissat B."/>
            <person name="Grigoriev I.V."/>
            <person name="Hibbett D.S."/>
            <person name="Martin F."/>
        </authorList>
    </citation>
    <scope>NUCLEOTIDE SEQUENCE [LARGE SCALE GENOMIC DNA]</scope>
    <source>
        <strain evidence="4">Ve08.2h10</strain>
    </source>
</reference>
<feature type="domain" description="NYN" evidence="2">
    <location>
        <begin position="6"/>
        <end position="149"/>
    </location>
</feature>
<dbReference type="STRING" id="930991.A0A0D0D951"/>
<feature type="compositionally biased region" description="Low complexity" evidence="1">
    <location>
        <begin position="198"/>
        <end position="209"/>
    </location>
</feature>
<feature type="region of interest" description="Disordered" evidence="1">
    <location>
        <begin position="198"/>
        <end position="217"/>
    </location>
</feature>
<dbReference type="HOGENOM" id="CLU_019899_0_0_1"/>
<dbReference type="Pfam" id="PF01936">
    <property type="entry name" value="NYN"/>
    <property type="match status" value="1"/>
</dbReference>
<reference evidence="3 4" key="1">
    <citation type="submission" date="2014-04" db="EMBL/GenBank/DDBJ databases">
        <authorList>
            <consortium name="DOE Joint Genome Institute"/>
            <person name="Kuo A."/>
            <person name="Kohler A."/>
            <person name="Jargeat P."/>
            <person name="Nagy L.G."/>
            <person name="Floudas D."/>
            <person name="Copeland A."/>
            <person name="Barry K.W."/>
            <person name="Cichocki N."/>
            <person name="Veneault-Fourrey C."/>
            <person name="LaButti K."/>
            <person name="Lindquist E.A."/>
            <person name="Lipzen A."/>
            <person name="Lundell T."/>
            <person name="Morin E."/>
            <person name="Murat C."/>
            <person name="Sun H."/>
            <person name="Tunlid A."/>
            <person name="Henrissat B."/>
            <person name="Grigoriev I.V."/>
            <person name="Hibbett D.S."/>
            <person name="Martin F."/>
            <person name="Nordberg H.P."/>
            <person name="Cantor M.N."/>
            <person name="Hua S.X."/>
        </authorList>
    </citation>
    <scope>NUCLEOTIDE SEQUENCE [LARGE SCALE GENOMIC DNA]</scope>
    <source>
        <strain evidence="3 4">Ve08.2h10</strain>
    </source>
</reference>
<dbReference type="GO" id="GO:0005777">
    <property type="term" value="C:peroxisome"/>
    <property type="evidence" value="ECO:0007669"/>
    <property type="project" value="InterPro"/>
</dbReference>
<dbReference type="GO" id="GO:0004540">
    <property type="term" value="F:RNA nuclease activity"/>
    <property type="evidence" value="ECO:0007669"/>
    <property type="project" value="InterPro"/>
</dbReference>
<proteinExistence type="predicted"/>
<accession>A0A0D0D951</accession>
<feature type="compositionally biased region" description="Polar residues" evidence="1">
    <location>
        <begin position="250"/>
        <end position="263"/>
    </location>
</feature>
<evidence type="ECO:0000259" key="2">
    <source>
        <dbReference type="Pfam" id="PF01936"/>
    </source>
</evidence>
<keyword evidence="4" id="KW-1185">Reference proteome</keyword>
<name>A0A0D0D951_9AGAM</name>
<feature type="region of interest" description="Disordered" evidence="1">
    <location>
        <begin position="733"/>
        <end position="753"/>
    </location>
</feature>
<dbReference type="InParanoid" id="A0A0D0D951"/>
<dbReference type="CDD" id="cd10910">
    <property type="entry name" value="PIN_limkain_b1_N_like"/>
    <property type="match status" value="1"/>
</dbReference>
<dbReference type="PANTHER" id="PTHR14379:SF3">
    <property type="entry name" value="MEIOSIS REGULATOR AND MRNA STABILITY FACTOR 1"/>
    <property type="match status" value="1"/>
</dbReference>
<dbReference type="EMBL" id="KN825179">
    <property type="protein sequence ID" value="KIK93517.1"/>
    <property type="molecule type" value="Genomic_DNA"/>
</dbReference>
<dbReference type="InterPro" id="IPR024768">
    <property type="entry name" value="Marf1"/>
</dbReference>
<evidence type="ECO:0000256" key="1">
    <source>
        <dbReference type="SAM" id="MobiDB-lite"/>
    </source>
</evidence>
<dbReference type="Gene3D" id="3.40.50.1010">
    <property type="entry name" value="5'-nuclease"/>
    <property type="match status" value="1"/>
</dbReference>
<evidence type="ECO:0000313" key="4">
    <source>
        <dbReference type="Proteomes" id="UP000054538"/>
    </source>
</evidence>